<evidence type="ECO:0000313" key="1">
    <source>
        <dbReference type="EMBL" id="KAI3746120.1"/>
    </source>
</evidence>
<dbReference type="EMBL" id="CM042049">
    <property type="protein sequence ID" value="KAI3746120.1"/>
    <property type="molecule type" value="Genomic_DNA"/>
</dbReference>
<accession>A0ACB9DHZ7</accession>
<reference evidence="2" key="1">
    <citation type="journal article" date="2022" name="Mol. Ecol. Resour.">
        <title>The genomes of chicory, endive, great burdock and yacon provide insights into Asteraceae palaeo-polyploidization history and plant inulin production.</title>
        <authorList>
            <person name="Fan W."/>
            <person name="Wang S."/>
            <person name="Wang H."/>
            <person name="Wang A."/>
            <person name="Jiang F."/>
            <person name="Liu H."/>
            <person name="Zhao H."/>
            <person name="Xu D."/>
            <person name="Zhang Y."/>
        </authorList>
    </citation>
    <scope>NUCLEOTIDE SEQUENCE [LARGE SCALE GENOMIC DNA]</scope>
    <source>
        <strain evidence="2">cv. Niubang</strain>
    </source>
</reference>
<gene>
    <name evidence="1" type="ORF">L6452_08542</name>
</gene>
<keyword evidence="2" id="KW-1185">Reference proteome</keyword>
<protein>
    <submittedName>
        <fullName evidence="1">Uncharacterized protein</fullName>
    </submittedName>
</protein>
<organism evidence="1 2">
    <name type="scientific">Arctium lappa</name>
    <name type="common">Greater burdock</name>
    <name type="synonym">Lappa major</name>
    <dbReference type="NCBI Taxonomy" id="4217"/>
    <lineage>
        <taxon>Eukaryota</taxon>
        <taxon>Viridiplantae</taxon>
        <taxon>Streptophyta</taxon>
        <taxon>Embryophyta</taxon>
        <taxon>Tracheophyta</taxon>
        <taxon>Spermatophyta</taxon>
        <taxon>Magnoliopsida</taxon>
        <taxon>eudicotyledons</taxon>
        <taxon>Gunneridae</taxon>
        <taxon>Pentapetalae</taxon>
        <taxon>asterids</taxon>
        <taxon>campanulids</taxon>
        <taxon>Asterales</taxon>
        <taxon>Asteraceae</taxon>
        <taxon>Carduoideae</taxon>
        <taxon>Cardueae</taxon>
        <taxon>Arctiinae</taxon>
        <taxon>Arctium</taxon>
    </lineage>
</organism>
<reference evidence="1 2" key="2">
    <citation type="journal article" date="2022" name="Mol. Ecol. Resour.">
        <title>The genomes of chicory, endive, great burdock and yacon provide insights into Asteraceae paleo-polyploidization history and plant inulin production.</title>
        <authorList>
            <person name="Fan W."/>
            <person name="Wang S."/>
            <person name="Wang H."/>
            <person name="Wang A."/>
            <person name="Jiang F."/>
            <person name="Liu H."/>
            <person name="Zhao H."/>
            <person name="Xu D."/>
            <person name="Zhang Y."/>
        </authorList>
    </citation>
    <scope>NUCLEOTIDE SEQUENCE [LARGE SCALE GENOMIC DNA]</scope>
    <source>
        <strain evidence="2">cv. Niubang</strain>
    </source>
</reference>
<evidence type="ECO:0000313" key="2">
    <source>
        <dbReference type="Proteomes" id="UP001055879"/>
    </source>
</evidence>
<dbReference type="Proteomes" id="UP001055879">
    <property type="component" value="Linkage Group LG03"/>
</dbReference>
<name>A0ACB9DHZ7_ARCLA</name>
<comment type="caution">
    <text evidence="1">The sequence shown here is derived from an EMBL/GenBank/DDBJ whole genome shotgun (WGS) entry which is preliminary data.</text>
</comment>
<sequence length="76" mass="8466">MSDCPGHNGPTCLGSRPNVRSFITSSSSLNCSQLTASILHPLLIHSLQYHTYLLGFSPIFLRSNLQTFRFPGSWKK</sequence>
<proteinExistence type="predicted"/>